<dbReference type="Proteomes" id="UP000197596">
    <property type="component" value="Unassembled WGS sequence"/>
</dbReference>
<accession>A0A246WR02</accession>
<proteinExistence type="predicted"/>
<feature type="region of interest" description="Disordered" evidence="1">
    <location>
        <begin position="64"/>
        <end position="84"/>
    </location>
</feature>
<evidence type="ECO:0000313" key="3">
    <source>
        <dbReference type="EMBL" id="OWY28836.1"/>
    </source>
</evidence>
<dbReference type="SUPFAM" id="SSF52540">
    <property type="entry name" value="P-loop containing nucleoside triphosphate hydrolases"/>
    <property type="match status" value="1"/>
</dbReference>
<dbReference type="Gene3D" id="3.40.50.300">
    <property type="entry name" value="P-loop containing nucleotide triphosphate hydrolases"/>
    <property type="match status" value="1"/>
</dbReference>
<dbReference type="InterPro" id="IPR027417">
    <property type="entry name" value="P-loop_NTPase"/>
</dbReference>
<reference evidence="3 4" key="1">
    <citation type="submission" date="2017-06" db="EMBL/GenBank/DDBJ databases">
        <title>Herbaspirillum phytohormonus sp. nov., isolated from the root nodule of Robinia pseudoacacia in lead-zinc mine.</title>
        <authorList>
            <person name="Fan M."/>
            <person name="Lin Y."/>
        </authorList>
    </citation>
    <scope>NUCLEOTIDE SEQUENCE [LARGE SCALE GENOMIC DNA]</scope>
    <source>
        <strain evidence="3 4">HZ10</strain>
    </source>
</reference>
<dbReference type="EMBL" id="NJGU01000006">
    <property type="protein sequence ID" value="OWY28836.1"/>
    <property type="molecule type" value="Genomic_DNA"/>
</dbReference>
<gene>
    <name evidence="3" type="ORF">CEJ42_12755</name>
</gene>
<comment type="caution">
    <text evidence="3">The sequence shown here is derived from an EMBL/GenBank/DDBJ whole genome shotgun (WGS) entry which is preliminary data.</text>
</comment>
<dbReference type="Pfam" id="PF19993">
    <property type="entry name" value="DO-GTPase2"/>
    <property type="match status" value="1"/>
</dbReference>
<dbReference type="AlphaFoldDB" id="A0A246WR02"/>
<feature type="domain" description="Double-GTPase 2" evidence="2">
    <location>
        <begin position="100"/>
        <end position="318"/>
    </location>
</feature>
<organism evidence="3 4">
    <name type="scientific">Herbaspirillum robiniae</name>
    <dbReference type="NCBI Taxonomy" id="2014887"/>
    <lineage>
        <taxon>Bacteria</taxon>
        <taxon>Pseudomonadati</taxon>
        <taxon>Pseudomonadota</taxon>
        <taxon>Betaproteobacteria</taxon>
        <taxon>Burkholderiales</taxon>
        <taxon>Oxalobacteraceae</taxon>
        <taxon>Herbaspirillum</taxon>
    </lineage>
</organism>
<dbReference type="InterPro" id="IPR045528">
    <property type="entry name" value="DO-GTPase2"/>
</dbReference>
<evidence type="ECO:0000256" key="1">
    <source>
        <dbReference type="SAM" id="MobiDB-lite"/>
    </source>
</evidence>
<sequence>MTSQICAAPECTFAQTGKCMNDYAPDECPDRHQPLVALVGDSGAYRGDAPGVLAGNESLSADSSLGDAVLPSPEEKPKLPRSGTLGLADADELMRNRQVNLIGIVGFPNAGKTACLASLYLLLAHRLLHGFSFLGSKTLMAFEEISRGVRRWNAGNPPTQMTSHTNLADDRLAGFLHLRLKRESDGGKFDFLFPDLPGEWTRSLQAMGEAKRFEFLRAADVIWLMANGGEFLDEKLRAGALYRVTILIERLAAIFPASPPRIIFVATWHDLGAFPEDAYSKMEECGKKHGFNIEFFPIASFSDGDTKPGYGLSELIESSVATSVKRVPFWPNLQSERPKRSFLSFGRDV</sequence>
<evidence type="ECO:0000259" key="2">
    <source>
        <dbReference type="Pfam" id="PF19993"/>
    </source>
</evidence>
<protein>
    <recommendedName>
        <fullName evidence="2">Double-GTPase 2 domain-containing protein</fullName>
    </recommendedName>
</protein>
<name>A0A246WR02_9BURK</name>
<evidence type="ECO:0000313" key="4">
    <source>
        <dbReference type="Proteomes" id="UP000197596"/>
    </source>
</evidence>